<dbReference type="Proteomes" id="UP000253752">
    <property type="component" value="Unassembled WGS sequence"/>
</dbReference>
<protein>
    <submittedName>
        <fullName evidence="2">Uncharacterized protein</fullName>
    </submittedName>
</protein>
<feature type="region of interest" description="Disordered" evidence="1">
    <location>
        <begin position="132"/>
        <end position="155"/>
    </location>
</feature>
<feature type="compositionally biased region" description="Polar residues" evidence="1">
    <location>
        <begin position="132"/>
        <end position="144"/>
    </location>
</feature>
<evidence type="ECO:0000313" key="3">
    <source>
        <dbReference type="Proteomes" id="UP000253752"/>
    </source>
</evidence>
<evidence type="ECO:0000256" key="1">
    <source>
        <dbReference type="SAM" id="MobiDB-lite"/>
    </source>
</evidence>
<sequence length="155" mass="15874">MAFKALTADGLRYLVAKLKSTLAPKSHASADTSYGAASSGSYGHVKLSSSAAAANGTASAGTANGIVANADHVHPKQAMDKATSTAIGAVRPDGTTTTVDGNGVLKAIPPTDQAMFLAAHRVGSYLETDGTNPTAWGGTWQQEPSLGPYKWKRTK</sequence>
<evidence type="ECO:0000313" key="2">
    <source>
        <dbReference type="EMBL" id="RDB76276.1"/>
    </source>
</evidence>
<dbReference type="AlphaFoldDB" id="A0A369MN31"/>
<reference evidence="2 3" key="1">
    <citation type="journal article" date="2018" name="Elife">
        <title>Discovery and characterization of a prevalent human gut bacterial enzyme sufficient for the inactivation of a family of plant toxins.</title>
        <authorList>
            <person name="Koppel N."/>
            <person name="Bisanz J.E."/>
            <person name="Pandelia M.E."/>
            <person name="Turnbaugh P.J."/>
            <person name="Balskus E.P."/>
        </authorList>
    </citation>
    <scope>NUCLEOTIDE SEQUENCE [LARGE SCALE GENOMIC DNA]</scope>
    <source>
        <strain evidence="2 3">MR1 #12</strain>
    </source>
</reference>
<gene>
    <name evidence="2" type="ORF">C1872_12600</name>
</gene>
<organism evidence="2 3">
    <name type="scientific">Eggerthella lenta</name>
    <name type="common">Eubacterium lentum</name>
    <dbReference type="NCBI Taxonomy" id="84112"/>
    <lineage>
        <taxon>Bacteria</taxon>
        <taxon>Bacillati</taxon>
        <taxon>Actinomycetota</taxon>
        <taxon>Coriobacteriia</taxon>
        <taxon>Eggerthellales</taxon>
        <taxon>Eggerthellaceae</taxon>
        <taxon>Eggerthella</taxon>
    </lineage>
</organism>
<accession>A0A369MN31</accession>
<dbReference type="RefSeq" id="WP_114516588.1">
    <property type="nucleotide sequence ID" value="NZ_JADMOT010000003.1"/>
</dbReference>
<name>A0A369MN31_EGGLN</name>
<proteinExistence type="predicted"/>
<comment type="caution">
    <text evidence="2">The sequence shown here is derived from an EMBL/GenBank/DDBJ whole genome shotgun (WGS) entry which is preliminary data.</text>
</comment>
<dbReference type="EMBL" id="PPTX01000022">
    <property type="protein sequence ID" value="RDB76276.1"/>
    <property type="molecule type" value="Genomic_DNA"/>
</dbReference>
<feature type="region of interest" description="Disordered" evidence="1">
    <location>
        <begin position="71"/>
        <end position="96"/>
    </location>
</feature>